<keyword evidence="8" id="KW-0624">Polysaccharide degradation</keyword>
<dbReference type="InterPro" id="IPR011330">
    <property type="entry name" value="Glyco_hydro/deAcase_b/a-brl"/>
</dbReference>
<evidence type="ECO:0000256" key="11">
    <source>
        <dbReference type="SAM" id="MobiDB-lite"/>
    </source>
</evidence>
<feature type="region of interest" description="Disordered" evidence="11">
    <location>
        <begin position="340"/>
        <end position="394"/>
    </location>
</feature>
<dbReference type="GO" id="GO:0009272">
    <property type="term" value="P:fungal-type cell wall biogenesis"/>
    <property type="evidence" value="ECO:0007669"/>
    <property type="project" value="UniProtKB-ARBA"/>
</dbReference>
<reference evidence="14 15" key="1">
    <citation type="journal article" date="2018" name="Mol. Biol. Evol.">
        <title>Broad Genomic Sampling Reveals a Smut Pathogenic Ancestry of the Fungal Clade Ustilaginomycotina.</title>
        <authorList>
            <person name="Kijpornyongpan T."/>
            <person name="Mondo S.J."/>
            <person name="Barry K."/>
            <person name="Sandor L."/>
            <person name="Lee J."/>
            <person name="Lipzen A."/>
            <person name="Pangilinan J."/>
            <person name="LaButti K."/>
            <person name="Hainaut M."/>
            <person name="Henrissat B."/>
            <person name="Grigoriev I.V."/>
            <person name="Spatafora J.W."/>
            <person name="Aime M.C."/>
        </authorList>
    </citation>
    <scope>NUCLEOTIDE SEQUENCE [LARGE SCALE GENOMIC DNA]</scope>
    <source>
        <strain evidence="14 15">MCA 4198</strain>
    </source>
</reference>
<keyword evidence="4" id="KW-0146">Chitin degradation</keyword>
<evidence type="ECO:0000256" key="3">
    <source>
        <dbReference type="ARBA" id="ARBA00022622"/>
    </source>
</evidence>
<keyword evidence="12" id="KW-1133">Transmembrane helix</keyword>
<dbReference type="InterPro" id="IPR002509">
    <property type="entry name" value="NODB_dom"/>
</dbReference>
<evidence type="ECO:0000256" key="6">
    <source>
        <dbReference type="ARBA" id="ARBA00023285"/>
    </source>
</evidence>
<dbReference type="Gene3D" id="3.20.20.370">
    <property type="entry name" value="Glycoside hydrolase/deacetylase"/>
    <property type="match status" value="1"/>
</dbReference>
<keyword evidence="12" id="KW-0472">Membrane</keyword>
<dbReference type="GO" id="GO:0000272">
    <property type="term" value="P:polysaccharide catabolic process"/>
    <property type="evidence" value="ECO:0007669"/>
    <property type="project" value="UniProtKB-KW"/>
</dbReference>
<name>A0A316YGF3_9BASI</name>
<dbReference type="InParanoid" id="A0A316YGF3"/>
<evidence type="ECO:0000256" key="10">
    <source>
        <dbReference type="ARBA" id="ARBA00048494"/>
    </source>
</evidence>
<dbReference type="GO" id="GO:0006032">
    <property type="term" value="P:chitin catabolic process"/>
    <property type="evidence" value="ECO:0007669"/>
    <property type="project" value="UniProtKB-KW"/>
</dbReference>
<dbReference type="PANTHER" id="PTHR10587:SF135">
    <property type="entry name" value="CHITIN DEACETYLASE 3"/>
    <property type="match status" value="1"/>
</dbReference>
<dbReference type="PROSITE" id="PS51677">
    <property type="entry name" value="NODB"/>
    <property type="match status" value="1"/>
</dbReference>
<accession>A0A316YGF3</accession>
<evidence type="ECO:0000313" key="14">
    <source>
        <dbReference type="EMBL" id="PWN88211.1"/>
    </source>
</evidence>
<feature type="compositionally biased region" description="Basic and acidic residues" evidence="11">
    <location>
        <begin position="1"/>
        <end position="12"/>
    </location>
</feature>
<feature type="region of interest" description="Disordered" evidence="11">
    <location>
        <begin position="1"/>
        <end position="35"/>
    </location>
</feature>
<dbReference type="GO" id="GO:0098552">
    <property type="term" value="C:side of membrane"/>
    <property type="evidence" value="ECO:0007669"/>
    <property type="project" value="UniProtKB-KW"/>
</dbReference>
<feature type="compositionally biased region" description="Low complexity" evidence="11">
    <location>
        <begin position="371"/>
        <end position="394"/>
    </location>
</feature>
<organism evidence="14 15">
    <name type="scientific">Acaromyces ingoldii</name>
    <dbReference type="NCBI Taxonomy" id="215250"/>
    <lineage>
        <taxon>Eukaryota</taxon>
        <taxon>Fungi</taxon>
        <taxon>Dikarya</taxon>
        <taxon>Basidiomycota</taxon>
        <taxon>Ustilaginomycotina</taxon>
        <taxon>Exobasidiomycetes</taxon>
        <taxon>Exobasidiales</taxon>
        <taxon>Cryptobasidiaceae</taxon>
        <taxon>Acaromyces</taxon>
    </lineage>
</organism>
<dbReference type="EC" id="3.5.1.41" evidence="9"/>
<dbReference type="OrthoDB" id="407355at2759"/>
<evidence type="ECO:0000256" key="7">
    <source>
        <dbReference type="ARBA" id="ARBA00023288"/>
    </source>
</evidence>
<keyword evidence="3" id="KW-0325">Glycoprotein</keyword>
<dbReference type="EMBL" id="KZ819638">
    <property type="protein sequence ID" value="PWN88211.1"/>
    <property type="molecule type" value="Genomic_DNA"/>
</dbReference>
<evidence type="ECO:0000256" key="5">
    <source>
        <dbReference type="ARBA" id="ARBA00023277"/>
    </source>
</evidence>
<feature type="transmembrane region" description="Helical" evidence="12">
    <location>
        <begin position="397"/>
        <end position="420"/>
    </location>
</feature>
<evidence type="ECO:0000256" key="2">
    <source>
        <dbReference type="ARBA" id="ARBA00004609"/>
    </source>
</evidence>
<dbReference type="Proteomes" id="UP000245768">
    <property type="component" value="Unassembled WGS sequence"/>
</dbReference>
<dbReference type="STRING" id="215250.A0A316YGF3"/>
<evidence type="ECO:0000256" key="8">
    <source>
        <dbReference type="ARBA" id="ARBA00023326"/>
    </source>
</evidence>
<keyword evidence="7" id="KW-0449">Lipoprotein</keyword>
<feature type="compositionally biased region" description="Polar residues" evidence="11">
    <location>
        <begin position="358"/>
        <end position="370"/>
    </location>
</feature>
<keyword evidence="3" id="KW-0336">GPI-anchor</keyword>
<dbReference type="GO" id="GO:0004099">
    <property type="term" value="F:chitin deacetylase activity"/>
    <property type="evidence" value="ECO:0007669"/>
    <property type="project" value="UniProtKB-EC"/>
</dbReference>
<dbReference type="AlphaFoldDB" id="A0A316YGF3"/>
<dbReference type="Pfam" id="PF01522">
    <property type="entry name" value="Polysacc_deac_1"/>
    <property type="match status" value="1"/>
</dbReference>
<keyword evidence="15" id="KW-1185">Reference proteome</keyword>
<keyword evidence="14" id="KW-0378">Hydrolase</keyword>
<keyword evidence="6" id="KW-0170">Cobalt</keyword>
<dbReference type="PANTHER" id="PTHR10587">
    <property type="entry name" value="GLYCOSYL TRANSFERASE-RELATED"/>
    <property type="match status" value="1"/>
</dbReference>
<proteinExistence type="predicted"/>
<evidence type="ECO:0000259" key="13">
    <source>
        <dbReference type="PROSITE" id="PS51677"/>
    </source>
</evidence>
<keyword evidence="12" id="KW-0812">Transmembrane</keyword>
<evidence type="ECO:0000313" key="15">
    <source>
        <dbReference type="Proteomes" id="UP000245768"/>
    </source>
</evidence>
<gene>
    <name evidence="14" type="ORF">FA10DRAFT_233076</name>
</gene>
<dbReference type="InterPro" id="IPR050248">
    <property type="entry name" value="Polysacc_deacetylase_ArnD"/>
</dbReference>
<comment type="cofactor">
    <cofactor evidence="1">
        <name>Co(2+)</name>
        <dbReference type="ChEBI" id="CHEBI:48828"/>
    </cofactor>
</comment>
<dbReference type="SUPFAM" id="SSF88713">
    <property type="entry name" value="Glycoside hydrolase/deacetylase"/>
    <property type="match status" value="1"/>
</dbReference>
<dbReference type="GeneID" id="37040850"/>
<dbReference type="GO" id="GO:0005886">
    <property type="term" value="C:plasma membrane"/>
    <property type="evidence" value="ECO:0007669"/>
    <property type="project" value="UniProtKB-SubCell"/>
</dbReference>
<comment type="catalytic activity">
    <reaction evidence="10">
        <text>[(1-&gt;4)-N-acetyl-beta-D-glucosaminyl](n) + n H2O = chitosan + n acetate</text>
        <dbReference type="Rhea" id="RHEA:10464"/>
        <dbReference type="Rhea" id="RHEA-COMP:9593"/>
        <dbReference type="Rhea" id="RHEA-COMP:9597"/>
        <dbReference type="ChEBI" id="CHEBI:15377"/>
        <dbReference type="ChEBI" id="CHEBI:17029"/>
        <dbReference type="ChEBI" id="CHEBI:30089"/>
        <dbReference type="ChEBI" id="CHEBI:57704"/>
        <dbReference type="EC" id="3.5.1.41"/>
    </reaction>
    <physiologicalReaction direction="left-to-right" evidence="10">
        <dbReference type="Rhea" id="RHEA:10465"/>
    </physiologicalReaction>
</comment>
<evidence type="ECO:0000256" key="9">
    <source>
        <dbReference type="ARBA" id="ARBA00024056"/>
    </source>
</evidence>
<protein>
    <recommendedName>
        <fullName evidence="9">chitin deacetylase</fullName>
        <ecNumber evidence="9">3.5.1.41</ecNumber>
    </recommendedName>
</protein>
<evidence type="ECO:0000256" key="4">
    <source>
        <dbReference type="ARBA" id="ARBA00023024"/>
    </source>
</evidence>
<keyword evidence="5" id="KW-0119">Carbohydrate metabolism</keyword>
<comment type="subcellular location">
    <subcellularLocation>
        <location evidence="2">Cell membrane</location>
        <topology evidence="2">Lipid-anchor</topology>
        <topology evidence="2">GPI-anchor</topology>
    </subcellularLocation>
</comment>
<feature type="compositionally biased region" description="Low complexity" evidence="11">
    <location>
        <begin position="17"/>
        <end position="34"/>
    </location>
</feature>
<evidence type="ECO:0000256" key="12">
    <source>
        <dbReference type="SAM" id="Phobius"/>
    </source>
</evidence>
<sequence>MAMKRDGLERRQQTTVSPGTGTPYPAPGATSPTADTLPKAWVDKYNQVKAAGLIPNIPVATPNAAGLVDYPAGTPRGQTGTCEWGTEKCLNNDIAAAPDGMVALGVDDGPTPNGTIPYLQILNDEKISVTHFLIGSAIYWNMDVMKQLVNSQQKQHLGVHTWSHTLQATKTDMEVLGDLGWTMQIIYDVSGYIPMYLRPPEGVIDNRVRAIARNVFGLQNVMWDRDADDWCLRQDTGTANVSGCPQSAPNLDFVRNAEVGWATKTSNNSGWVSLNHETTNQGAQAFQAMVQAIKKNGWNFVGYVSALQGLPAYNNAYNLTDSPTKQDNILPTHTFINVTDPTAAPGSANAPKLGDWSKTASKSGASVGAQTTGSNASGSSSSTSSGSSSSGSNSSDAMAVVASTGLAALCATIAGLAFFAA</sequence>
<dbReference type="RefSeq" id="XP_025375409.1">
    <property type="nucleotide sequence ID" value="XM_025518934.1"/>
</dbReference>
<feature type="domain" description="NodB homology" evidence="13">
    <location>
        <begin position="100"/>
        <end position="301"/>
    </location>
</feature>
<evidence type="ECO:0000256" key="1">
    <source>
        <dbReference type="ARBA" id="ARBA00001941"/>
    </source>
</evidence>